<gene>
    <name evidence="3" type="ORF">O3M35_012782</name>
</gene>
<reference evidence="3 4" key="1">
    <citation type="submission" date="2022-12" db="EMBL/GenBank/DDBJ databases">
        <title>Chromosome-level genome assembly of true bugs.</title>
        <authorList>
            <person name="Ma L."/>
            <person name="Li H."/>
        </authorList>
    </citation>
    <scope>NUCLEOTIDE SEQUENCE [LARGE SCALE GENOMIC DNA]</scope>
    <source>
        <strain evidence="3">Lab_2022b</strain>
    </source>
</reference>
<dbReference type="InterPro" id="IPR032776">
    <property type="entry name" value="CECR6/TMEM121"/>
</dbReference>
<comment type="similarity">
    <text evidence="1">Belongs to the TMEM121 family.</text>
</comment>
<sequence>MLILIVQGAILNYYIIMHYKHSVTPYFLFVADLLCVATYIGTLAASYHYLNKVNHEDSQDGFNIKPRIRLNAISKLGVMPLSYASWLFYIIILVTKISVIFESGLIESLSAKDHFGPQLLKVTIAASSFVFLLLVEGHNWTKRGTPRYSYVTSVCGKTGIEIFDSVAFLSILMEGPKGLSESIKDVILILAAINFFLPTVKLYQLSFPDFSINRMSLPITIIYLFLHMACIDIPFLTIRLYLWLGYRENASMFLMKNILSICLTIRCMYPELVEFKNTYIENKSKIASKYTKPQRNFEEISLSTSDRRKFGTGEDV</sequence>
<protein>
    <submittedName>
        <fullName evidence="3">Uncharacterized protein</fullName>
    </submittedName>
</protein>
<comment type="caution">
    <text evidence="3">The sequence shown here is derived from an EMBL/GenBank/DDBJ whole genome shotgun (WGS) entry which is preliminary data.</text>
</comment>
<evidence type="ECO:0000256" key="1">
    <source>
        <dbReference type="ARBA" id="ARBA00007711"/>
    </source>
</evidence>
<proteinExistence type="inferred from homology"/>
<feature type="transmembrane region" description="Helical" evidence="2">
    <location>
        <begin position="221"/>
        <end position="244"/>
    </location>
</feature>
<dbReference type="Pfam" id="PF14997">
    <property type="entry name" value="CECR6_TMEM121"/>
    <property type="match status" value="1"/>
</dbReference>
<accession>A0AAW1CFQ9</accession>
<keyword evidence="2" id="KW-0472">Membrane</keyword>
<keyword evidence="4" id="KW-1185">Reference proteome</keyword>
<evidence type="ECO:0000256" key="2">
    <source>
        <dbReference type="SAM" id="Phobius"/>
    </source>
</evidence>
<feature type="transmembrane region" description="Helical" evidence="2">
    <location>
        <begin position="26"/>
        <end position="50"/>
    </location>
</feature>
<dbReference type="AlphaFoldDB" id="A0AAW1CFQ9"/>
<dbReference type="EMBL" id="JAPXFL010000022">
    <property type="protein sequence ID" value="KAK9496982.1"/>
    <property type="molecule type" value="Genomic_DNA"/>
</dbReference>
<keyword evidence="2" id="KW-1133">Transmembrane helix</keyword>
<organism evidence="3 4">
    <name type="scientific">Rhynocoris fuscipes</name>
    <dbReference type="NCBI Taxonomy" id="488301"/>
    <lineage>
        <taxon>Eukaryota</taxon>
        <taxon>Metazoa</taxon>
        <taxon>Ecdysozoa</taxon>
        <taxon>Arthropoda</taxon>
        <taxon>Hexapoda</taxon>
        <taxon>Insecta</taxon>
        <taxon>Pterygota</taxon>
        <taxon>Neoptera</taxon>
        <taxon>Paraneoptera</taxon>
        <taxon>Hemiptera</taxon>
        <taxon>Heteroptera</taxon>
        <taxon>Panheteroptera</taxon>
        <taxon>Cimicomorpha</taxon>
        <taxon>Reduviidae</taxon>
        <taxon>Harpactorinae</taxon>
        <taxon>Harpactorini</taxon>
        <taxon>Rhynocoris</taxon>
    </lineage>
</organism>
<feature type="transmembrane region" description="Helical" evidence="2">
    <location>
        <begin position="118"/>
        <end position="135"/>
    </location>
</feature>
<feature type="transmembrane region" description="Helical" evidence="2">
    <location>
        <begin position="182"/>
        <end position="200"/>
    </location>
</feature>
<evidence type="ECO:0000313" key="3">
    <source>
        <dbReference type="EMBL" id="KAK9496982.1"/>
    </source>
</evidence>
<dbReference type="Proteomes" id="UP001461498">
    <property type="component" value="Unassembled WGS sequence"/>
</dbReference>
<evidence type="ECO:0000313" key="4">
    <source>
        <dbReference type="Proteomes" id="UP001461498"/>
    </source>
</evidence>
<dbReference type="PANTHER" id="PTHR47399:SF1">
    <property type="entry name" value="TRANSMEMBRANE PROTEIN 121B"/>
    <property type="match status" value="1"/>
</dbReference>
<name>A0AAW1CFQ9_9HEMI</name>
<keyword evidence="2" id="KW-0812">Transmembrane</keyword>
<dbReference type="PANTHER" id="PTHR47399">
    <property type="entry name" value="TRANSMEMBRANE PROTEIN 121B"/>
    <property type="match status" value="1"/>
</dbReference>
<dbReference type="InterPro" id="IPR026624">
    <property type="entry name" value="CECR6"/>
</dbReference>